<keyword evidence="1 5" id="KW-0732">Signal</keyword>
<organism evidence="7 8">
    <name type="scientific">Candidatus Auribacter fodinae</name>
    <dbReference type="NCBI Taxonomy" id="2093366"/>
    <lineage>
        <taxon>Bacteria</taxon>
        <taxon>Pseudomonadati</taxon>
        <taxon>Candidatus Auribacterota</taxon>
        <taxon>Candidatus Auribacteria</taxon>
        <taxon>Candidatus Auribacterales</taxon>
        <taxon>Candidatus Auribacteraceae</taxon>
        <taxon>Candidatus Auribacter</taxon>
    </lineage>
</organism>
<dbReference type="InterPro" id="IPR017689">
    <property type="entry name" value="BamD"/>
</dbReference>
<comment type="caution">
    <text evidence="7">The sequence shown here is derived from an EMBL/GenBank/DDBJ whole genome shotgun (WGS) entry which is preliminary data.</text>
</comment>
<evidence type="ECO:0000256" key="5">
    <source>
        <dbReference type="SAM" id="SignalP"/>
    </source>
</evidence>
<dbReference type="SMART" id="SM00028">
    <property type="entry name" value="TPR"/>
    <property type="match status" value="3"/>
</dbReference>
<feature type="domain" description="Outer membrane lipoprotein BamD-like" evidence="6">
    <location>
        <begin position="130"/>
        <end position="287"/>
    </location>
</feature>
<evidence type="ECO:0000256" key="2">
    <source>
        <dbReference type="ARBA" id="ARBA00023136"/>
    </source>
</evidence>
<proteinExistence type="predicted"/>
<evidence type="ECO:0000256" key="4">
    <source>
        <dbReference type="PROSITE-ProRule" id="PRU00339"/>
    </source>
</evidence>
<keyword evidence="2" id="KW-0472">Membrane</keyword>
<gene>
    <name evidence="7" type="primary">bamD</name>
    <name evidence="7" type="ORF">C4541_07210</name>
</gene>
<feature type="repeat" description="TPR" evidence="4">
    <location>
        <begin position="249"/>
        <end position="282"/>
    </location>
</feature>
<dbReference type="EMBL" id="QZJZ01000059">
    <property type="protein sequence ID" value="RJP58898.1"/>
    <property type="molecule type" value="Genomic_DNA"/>
</dbReference>
<feature type="chain" id="PRO_5017454428" evidence="5">
    <location>
        <begin position="29"/>
        <end position="623"/>
    </location>
</feature>
<dbReference type="Proteomes" id="UP000266426">
    <property type="component" value="Unassembled WGS sequence"/>
</dbReference>
<dbReference type="InterPro" id="IPR019734">
    <property type="entry name" value="TPR_rpt"/>
</dbReference>
<feature type="repeat" description="TPR" evidence="4">
    <location>
        <begin position="153"/>
        <end position="186"/>
    </location>
</feature>
<dbReference type="Pfam" id="PF13174">
    <property type="entry name" value="TPR_6"/>
    <property type="match status" value="1"/>
</dbReference>
<keyword evidence="4" id="KW-0802">TPR repeat</keyword>
<name>A0A3A4R9D4_9BACT</name>
<dbReference type="Gene3D" id="1.25.40.10">
    <property type="entry name" value="Tetratricopeptide repeat domain"/>
    <property type="match status" value="2"/>
</dbReference>
<evidence type="ECO:0000256" key="1">
    <source>
        <dbReference type="ARBA" id="ARBA00022729"/>
    </source>
</evidence>
<evidence type="ECO:0000259" key="6">
    <source>
        <dbReference type="Pfam" id="PF13525"/>
    </source>
</evidence>
<feature type="signal peptide" evidence="5">
    <location>
        <begin position="1"/>
        <end position="28"/>
    </location>
</feature>
<sequence>MKNSANCITTCRMSFFILLFCAACTAYAAPADLNMAEQLSKTDPKKAASIYSKFVKDNPLAENAAEAKYKEGLAYEEVGEYYKAYKAYQHIIDNYPLFTNVEELLDRQYRIGNYFLITKSQLPVIPLPSMDREKAVEIFEQVVQNSPFSDIGAKAQYRLGYAYVQMKEYNEAIDELKIVLEKYPNTGYVDDAIYLIAKSYTELSQGPEYDQYALEQSLEFFNRYVNEFGHGKFTGEALTHLPDLNQSLAEKIYLIGQYYEDLERYEAALIYYDDLNKRYPDTFFAEKVRSKRQKLEAVIKMEIPYKTVRKNYQDITKVYRQLKSKDTRQPWEFWMKDTLTESEREKLNWSKELLRIAREHVKEAKDIYKFESKSTLTEIEIRDLEQDTVRLNNQLEAETKVLNQFESINAPQKNLEDNEGTTEEQSDFAMDYIPHFLLYLMRYEPYMKTRQDLKTLTADQRKKVTSIKKKIAHNEKTIAKLKDRLDDEQTELAANKPVLDTRRQNLIAKADELRVEIDTLMRGEDAIVHKDTESISLSEKKDRKWLRGKKSDIETVTEPEPEKPTKEAVILDELSREAAKDKGIMIPYENRLKPNWVEHWVDVLIGPKERVRTPADAKPLLLE</sequence>
<dbReference type="AlphaFoldDB" id="A0A3A4R9D4"/>
<accession>A0A3A4R9D4</accession>
<dbReference type="Pfam" id="PF13525">
    <property type="entry name" value="YfiO"/>
    <property type="match status" value="1"/>
</dbReference>
<keyword evidence="3" id="KW-0998">Cell outer membrane</keyword>
<dbReference type="NCBIfam" id="TIGR03302">
    <property type="entry name" value="OM_YfiO"/>
    <property type="match status" value="1"/>
</dbReference>
<evidence type="ECO:0000313" key="7">
    <source>
        <dbReference type="EMBL" id="RJP58898.1"/>
    </source>
</evidence>
<reference evidence="7 8" key="1">
    <citation type="journal article" date="2017" name="ISME J.">
        <title>Energy and carbon metabolisms in a deep terrestrial subsurface fluid microbial community.</title>
        <authorList>
            <person name="Momper L."/>
            <person name="Jungbluth S.P."/>
            <person name="Lee M.D."/>
            <person name="Amend J.P."/>
        </authorList>
    </citation>
    <scope>NUCLEOTIDE SEQUENCE [LARGE SCALE GENOMIC DNA]</scope>
    <source>
        <strain evidence="7">SURF_26</strain>
    </source>
</reference>
<dbReference type="InterPro" id="IPR039565">
    <property type="entry name" value="BamD-like"/>
</dbReference>
<protein>
    <submittedName>
        <fullName evidence="7">Outer membrane protein assembly factor BamD</fullName>
    </submittedName>
</protein>
<evidence type="ECO:0000313" key="8">
    <source>
        <dbReference type="Proteomes" id="UP000266426"/>
    </source>
</evidence>
<dbReference type="SUPFAM" id="SSF48452">
    <property type="entry name" value="TPR-like"/>
    <property type="match status" value="1"/>
</dbReference>
<dbReference type="InterPro" id="IPR011990">
    <property type="entry name" value="TPR-like_helical_dom_sf"/>
</dbReference>
<dbReference type="PROSITE" id="PS50005">
    <property type="entry name" value="TPR"/>
    <property type="match status" value="3"/>
</dbReference>
<feature type="repeat" description="TPR" evidence="4">
    <location>
        <begin position="65"/>
        <end position="98"/>
    </location>
</feature>
<evidence type="ECO:0000256" key="3">
    <source>
        <dbReference type="ARBA" id="ARBA00023237"/>
    </source>
</evidence>